<evidence type="ECO:0000313" key="2">
    <source>
        <dbReference type="Proteomes" id="UP001152798"/>
    </source>
</evidence>
<sequence length="95" mass="10496">MGAIIKVEDYSKVANPDLQANRLVLKFKVGFELSATLVGDRERLGGVWERVAVKKRQLYYRSRDNEDGTTGPGFKTYGPSRCPMLMISSGLPGTS</sequence>
<dbReference type="EMBL" id="OV725079">
    <property type="protein sequence ID" value="CAH1395985.1"/>
    <property type="molecule type" value="Genomic_DNA"/>
</dbReference>
<dbReference type="Proteomes" id="UP001152798">
    <property type="component" value="Chromosome 3"/>
</dbReference>
<gene>
    <name evidence="1" type="ORF">NEZAVI_LOCUS6144</name>
</gene>
<keyword evidence="2" id="KW-1185">Reference proteome</keyword>
<accession>A0A9P0H5T0</accession>
<dbReference type="AlphaFoldDB" id="A0A9P0H5T0"/>
<organism evidence="1 2">
    <name type="scientific">Nezara viridula</name>
    <name type="common">Southern green stink bug</name>
    <name type="synonym">Cimex viridulus</name>
    <dbReference type="NCBI Taxonomy" id="85310"/>
    <lineage>
        <taxon>Eukaryota</taxon>
        <taxon>Metazoa</taxon>
        <taxon>Ecdysozoa</taxon>
        <taxon>Arthropoda</taxon>
        <taxon>Hexapoda</taxon>
        <taxon>Insecta</taxon>
        <taxon>Pterygota</taxon>
        <taxon>Neoptera</taxon>
        <taxon>Paraneoptera</taxon>
        <taxon>Hemiptera</taxon>
        <taxon>Heteroptera</taxon>
        <taxon>Panheteroptera</taxon>
        <taxon>Pentatomomorpha</taxon>
        <taxon>Pentatomoidea</taxon>
        <taxon>Pentatomidae</taxon>
        <taxon>Pentatominae</taxon>
        <taxon>Nezara</taxon>
    </lineage>
</organism>
<reference evidence="1" key="1">
    <citation type="submission" date="2022-01" db="EMBL/GenBank/DDBJ databases">
        <authorList>
            <person name="King R."/>
        </authorList>
    </citation>
    <scope>NUCLEOTIDE SEQUENCE</scope>
</reference>
<protein>
    <submittedName>
        <fullName evidence="1">Uncharacterized protein</fullName>
    </submittedName>
</protein>
<proteinExistence type="predicted"/>
<name>A0A9P0H5T0_NEZVI</name>
<evidence type="ECO:0000313" key="1">
    <source>
        <dbReference type="EMBL" id="CAH1395985.1"/>
    </source>
</evidence>